<proteinExistence type="predicted"/>
<dbReference type="Gene3D" id="3.40.50.720">
    <property type="entry name" value="NAD(P)-binding Rossmann-like Domain"/>
    <property type="match status" value="1"/>
</dbReference>
<dbReference type="InterPro" id="IPR036291">
    <property type="entry name" value="NAD(P)-bd_dom_sf"/>
</dbReference>
<dbReference type="Proteomes" id="UP001501410">
    <property type="component" value="Unassembled WGS sequence"/>
</dbReference>
<dbReference type="Pfam" id="PF08338">
    <property type="entry name" value="DUF1731"/>
    <property type="match status" value="1"/>
</dbReference>
<evidence type="ECO:0000313" key="3">
    <source>
        <dbReference type="Proteomes" id="UP001501410"/>
    </source>
</evidence>
<dbReference type="EMBL" id="BAABEZ010000004">
    <property type="protein sequence ID" value="GAA4451118.1"/>
    <property type="molecule type" value="Genomic_DNA"/>
</dbReference>
<gene>
    <name evidence="2" type="ORF">GCM10023092_08200</name>
</gene>
<protein>
    <recommendedName>
        <fullName evidence="1">DUF1731 domain-containing protein</fullName>
    </recommendedName>
</protein>
<accession>A0ABP8MKN7</accession>
<dbReference type="InterPro" id="IPR013549">
    <property type="entry name" value="DUF1731"/>
</dbReference>
<keyword evidence="3" id="KW-1185">Reference proteome</keyword>
<dbReference type="PANTHER" id="PTHR11092">
    <property type="entry name" value="SUGAR NUCLEOTIDE EPIMERASE RELATED"/>
    <property type="match status" value="1"/>
</dbReference>
<organism evidence="2 3">
    <name type="scientific">Rurimicrobium arvi</name>
    <dbReference type="NCBI Taxonomy" id="2049916"/>
    <lineage>
        <taxon>Bacteria</taxon>
        <taxon>Pseudomonadati</taxon>
        <taxon>Bacteroidota</taxon>
        <taxon>Chitinophagia</taxon>
        <taxon>Chitinophagales</taxon>
        <taxon>Chitinophagaceae</taxon>
        <taxon>Rurimicrobium</taxon>
    </lineage>
</organism>
<dbReference type="SUPFAM" id="SSF51735">
    <property type="entry name" value="NAD(P)-binding Rossmann-fold domains"/>
    <property type="match status" value="1"/>
</dbReference>
<comment type="caution">
    <text evidence="2">The sequence shown here is derived from an EMBL/GenBank/DDBJ whole genome shotgun (WGS) entry which is preliminary data.</text>
</comment>
<name>A0ABP8MKN7_9BACT</name>
<evidence type="ECO:0000259" key="1">
    <source>
        <dbReference type="Pfam" id="PF08338"/>
    </source>
</evidence>
<dbReference type="PANTHER" id="PTHR11092:SF0">
    <property type="entry name" value="EPIMERASE FAMILY PROTEIN SDR39U1"/>
    <property type="match status" value="1"/>
</dbReference>
<sequence>MAAEWERAFFNYAYTGVRQIALRISIVLGENGGVLEPFVQLTKWCLGGTQGSGEQWFSWIHIDDFYRSLIFLNERAGFSGPVNLCSPHPVRNKELMRTLRQVLHRPIGLPAPAFAIRIGTSVMGIESDLILKSLYVHPARLQQEGFRFAYPDIRSALLEILS</sequence>
<evidence type="ECO:0000313" key="2">
    <source>
        <dbReference type="EMBL" id="GAA4451118.1"/>
    </source>
</evidence>
<reference evidence="3" key="1">
    <citation type="journal article" date="2019" name="Int. J. Syst. Evol. Microbiol.">
        <title>The Global Catalogue of Microorganisms (GCM) 10K type strain sequencing project: providing services to taxonomists for standard genome sequencing and annotation.</title>
        <authorList>
            <consortium name="The Broad Institute Genomics Platform"/>
            <consortium name="The Broad Institute Genome Sequencing Center for Infectious Disease"/>
            <person name="Wu L."/>
            <person name="Ma J."/>
        </authorList>
    </citation>
    <scope>NUCLEOTIDE SEQUENCE [LARGE SCALE GENOMIC DNA]</scope>
    <source>
        <strain evidence="3">JCM 31921</strain>
    </source>
</reference>
<feature type="domain" description="DUF1731" evidence="1">
    <location>
        <begin position="111"/>
        <end position="159"/>
    </location>
</feature>